<organism evidence="2 3">
    <name type="scientific">Sulfurimonas autotrophica (strain ATCC BAA-671 / DSM 16294 / JCM 11897 / OK10)</name>
    <dbReference type="NCBI Taxonomy" id="563040"/>
    <lineage>
        <taxon>Bacteria</taxon>
        <taxon>Pseudomonadati</taxon>
        <taxon>Campylobacterota</taxon>
        <taxon>Epsilonproteobacteria</taxon>
        <taxon>Campylobacterales</taxon>
        <taxon>Sulfurimonadaceae</taxon>
        <taxon>Sulfurimonas</taxon>
    </lineage>
</organism>
<sequence>MSKKILIVAAHPDDEVLGCFGTVSRLIKDGYQAYTLILGEGKTSRDAQRVVKNKRNEIALLNTEIQKANNIIGIKKVFIESFPDNRFDSVDLLDIVKVISQVKEEVKPNIIFTHYEHDLNIDHQLTYKAVITATRPMKDECVKEIYSFEILSSTEWNYPLSFSPDTFFDISETIDMKIQAMQEYKSELCDYPHPRSLEGIELNAKYQGMRVGKKYVEAFKSVRVIK</sequence>
<dbReference type="AlphaFoldDB" id="E0UT84"/>
<dbReference type="GO" id="GO:0016811">
    <property type="term" value="F:hydrolase activity, acting on carbon-nitrogen (but not peptide) bonds, in linear amides"/>
    <property type="evidence" value="ECO:0007669"/>
    <property type="project" value="TreeGrafter"/>
</dbReference>
<evidence type="ECO:0000313" key="2">
    <source>
        <dbReference type="EMBL" id="ADN08187.1"/>
    </source>
</evidence>
<gene>
    <name evidence="2" type="ordered locus">Saut_0138</name>
</gene>
<dbReference type="InterPro" id="IPR024078">
    <property type="entry name" value="LmbE-like_dom_sf"/>
</dbReference>
<dbReference type="Gene3D" id="3.40.50.10320">
    <property type="entry name" value="LmbE-like"/>
    <property type="match status" value="1"/>
</dbReference>
<protein>
    <submittedName>
        <fullName evidence="2">LmbE family protein</fullName>
    </submittedName>
</protein>
<dbReference type="HOGENOM" id="CLU_049311_6_0_7"/>
<dbReference type="Pfam" id="PF02585">
    <property type="entry name" value="PIG-L"/>
    <property type="match status" value="1"/>
</dbReference>
<dbReference type="SUPFAM" id="SSF102588">
    <property type="entry name" value="LmbE-like"/>
    <property type="match status" value="1"/>
</dbReference>
<proteinExistence type="predicted"/>
<evidence type="ECO:0000313" key="3">
    <source>
        <dbReference type="Proteomes" id="UP000007803"/>
    </source>
</evidence>
<dbReference type="STRING" id="563040.Saut_0138"/>
<keyword evidence="1" id="KW-0175">Coiled coil</keyword>
<accession>E0UT84</accession>
<reference evidence="3" key="1">
    <citation type="journal article" date="2010" name="Stand. Genomic Sci.">
        <title>Complete genome sequence of Sulfurimonas autotrophica type strain (OK10).</title>
        <authorList>
            <person name="Sikorski J."/>
            <person name="Munk C."/>
            <person name="Lapidus A."/>
            <person name="Djao O."/>
            <person name="Lucas S."/>
            <person name="Glavina Del Rio T."/>
            <person name="Nolan M."/>
            <person name="Tice H."/>
            <person name="Han C."/>
            <person name="Cheng J."/>
            <person name="Tapia R."/>
            <person name="Goodwin L."/>
            <person name="Pitluck S."/>
            <person name="Liolios K."/>
            <person name="Ivanova N."/>
            <person name="Mavromatis K."/>
            <person name="Mikhailova N."/>
            <person name="Pati A."/>
            <person name="Sims D."/>
            <person name="Meincke L."/>
            <person name="Brettin T."/>
            <person name="Detter J."/>
            <person name="Chen A."/>
            <person name="Palaniappan K."/>
            <person name="Land M."/>
            <person name="Hauser L."/>
            <person name="Chang Y."/>
            <person name="Jeffries C."/>
            <person name="Rohde M."/>
            <person name="Lang E."/>
            <person name="Spring S."/>
            <person name="Goker M."/>
            <person name="Woyke T."/>
            <person name="Bristow J."/>
            <person name="Eisen J."/>
            <person name="Markowitz V."/>
            <person name="Hugenholtz P."/>
            <person name="Kyrpides N."/>
            <person name="Klenk H."/>
        </authorList>
    </citation>
    <scope>NUCLEOTIDE SEQUENCE [LARGE SCALE GENOMIC DNA]</scope>
    <source>
        <strain evidence="3">ATCC BAA-671 / DSM 16294 / JCM 11897 / OK10</strain>
    </source>
</reference>
<evidence type="ECO:0000256" key="1">
    <source>
        <dbReference type="SAM" id="Coils"/>
    </source>
</evidence>
<name>E0UT84_SULAO</name>
<feature type="coiled-coil region" evidence="1">
    <location>
        <begin position="44"/>
        <end position="71"/>
    </location>
</feature>
<dbReference type="PANTHER" id="PTHR12993">
    <property type="entry name" value="N-ACETYLGLUCOSAMINYL-PHOSPHATIDYLINOSITOL DE-N-ACETYLASE-RELATED"/>
    <property type="match status" value="1"/>
</dbReference>
<dbReference type="Proteomes" id="UP000007803">
    <property type="component" value="Chromosome"/>
</dbReference>
<dbReference type="eggNOG" id="COG2120">
    <property type="taxonomic scope" value="Bacteria"/>
</dbReference>
<dbReference type="OrthoDB" id="9816564at2"/>
<dbReference type="EMBL" id="CP002205">
    <property type="protein sequence ID" value="ADN08187.1"/>
    <property type="molecule type" value="Genomic_DNA"/>
</dbReference>
<dbReference type="InterPro" id="IPR003737">
    <property type="entry name" value="GlcNAc_PI_deacetylase-related"/>
</dbReference>
<dbReference type="RefSeq" id="WP_013325943.1">
    <property type="nucleotide sequence ID" value="NC_014506.1"/>
</dbReference>
<dbReference type="PANTHER" id="PTHR12993:SF11">
    <property type="entry name" value="N-ACETYLGLUCOSAMINYL-PHOSPHATIDYLINOSITOL DE-N-ACETYLASE"/>
    <property type="match status" value="1"/>
</dbReference>
<dbReference type="KEGG" id="sua:Saut_0138"/>
<keyword evidence="3" id="KW-1185">Reference proteome</keyword>